<dbReference type="GO" id="GO:0005576">
    <property type="term" value="C:extracellular region"/>
    <property type="evidence" value="ECO:0007669"/>
    <property type="project" value="UniProtKB-SubCell"/>
</dbReference>
<dbReference type="PANTHER" id="PTHR38340:SF1">
    <property type="entry name" value="S-LAYER PROTEIN"/>
    <property type="match status" value="1"/>
</dbReference>
<protein>
    <submittedName>
        <fullName evidence="4">Calcium-binding protein</fullName>
    </submittedName>
</protein>
<dbReference type="SUPFAM" id="SSF51120">
    <property type="entry name" value="beta-Roll"/>
    <property type="match status" value="3"/>
</dbReference>
<dbReference type="Pfam" id="PF00353">
    <property type="entry name" value="HemolysinCabind"/>
    <property type="match status" value="10"/>
</dbReference>
<evidence type="ECO:0000256" key="2">
    <source>
        <dbReference type="ARBA" id="ARBA00022525"/>
    </source>
</evidence>
<accession>A0A951Q4K3</accession>
<reference evidence="4" key="2">
    <citation type="journal article" date="2022" name="Microbiol. Resour. Announc.">
        <title>Metagenome Sequencing to Explore Phylogenomics of Terrestrial Cyanobacteria.</title>
        <authorList>
            <person name="Ward R.D."/>
            <person name="Stajich J.E."/>
            <person name="Johansen J.R."/>
            <person name="Huntemann M."/>
            <person name="Clum A."/>
            <person name="Foster B."/>
            <person name="Foster B."/>
            <person name="Roux S."/>
            <person name="Palaniappan K."/>
            <person name="Varghese N."/>
            <person name="Mukherjee S."/>
            <person name="Reddy T.B.K."/>
            <person name="Daum C."/>
            <person name="Copeland A."/>
            <person name="Chen I.A."/>
            <person name="Ivanova N.N."/>
            <person name="Kyrpides N.C."/>
            <person name="Shapiro N."/>
            <person name="Eloe-Fadrosh E.A."/>
            <person name="Pietrasiak N."/>
        </authorList>
    </citation>
    <scope>NUCLEOTIDE SEQUENCE</scope>
    <source>
        <strain evidence="4">JT2-VF2</strain>
    </source>
</reference>
<proteinExistence type="predicted"/>
<dbReference type="InterPro" id="IPR050557">
    <property type="entry name" value="RTX_toxin/Mannuronan_C5-epim"/>
</dbReference>
<dbReference type="PRINTS" id="PR00313">
    <property type="entry name" value="CABNDNGRPT"/>
</dbReference>
<comment type="subcellular location">
    <subcellularLocation>
        <location evidence="1">Secreted</location>
    </subcellularLocation>
</comment>
<comment type="caution">
    <text evidence="4">The sequence shown here is derived from an EMBL/GenBank/DDBJ whole genome shotgun (WGS) entry which is preliminary data.</text>
</comment>
<dbReference type="Proteomes" id="UP000715781">
    <property type="component" value="Unassembled WGS sequence"/>
</dbReference>
<dbReference type="GO" id="GO:0005509">
    <property type="term" value="F:calcium ion binding"/>
    <property type="evidence" value="ECO:0007669"/>
    <property type="project" value="InterPro"/>
</dbReference>
<name>A0A951Q4K3_9NOST</name>
<dbReference type="AlphaFoldDB" id="A0A951Q4K3"/>
<feature type="region of interest" description="Disordered" evidence="3">
    <location>
        <begin position="360"/>
        <end position="382"/>
    </location>
</feature>
<dbReference type="InterPro" id="IPR018511">
    <property type="entry name" value="Hemolysin-typ_Ca-bd_CS"/>
</dbReference>
<dbReference type="PROSITE" id="PS00330">
    <property type="entry name" value="HEMOLYSIN_CALCIUM"/>
    <property type="match status" value="4"/>
</dbReference>
<sequence length="490" mass="49587">MAIISGTITQADDKIVADGANDTIDALAGNDTVNGGAGNDTLIGNFGNDSLLGGLGNDSLDGGFNRDTLDGGAGNDTLNGGDDNDTLSGRIGNNLANGGAGNDILIAQNGNFPSVGDVGDTLIGGAGNDELRVEGASNYFLTNNQLFVSNLAHKFSEVEDVRLTGTTGNDTINASQVLLSGRTFLFGGDGNDTITGSSGLDQINGGRGDDSIVGGAGFNFLRGNDGNDTLIGGNDNNNLNGGAGNDFAQGGTGNDSFSDSSFDGAGNDQYIGGAGDDFLFIQGDTNFQLRSLANDPNTSILRGGKSIGGIPDGTVTGIDTLEGIESVTIQGGDSFNIIDAFQANQNVILIAGGGGSTMKGGRGNDSLSGSFSDNDSLSGGAGNDTLNGNGGFNTAEVDILIGGNASVGVQSADTFLILDGYRQAGHAVISDFSIQDGDKIRLRFPFQGSASDFTFVHQNFPNTSTGTNSSSIKDTVIFFGSLYTAIALRS</sequence>
<keyword evidence="2" id="KW-0964">Secreted</keyword>
<evidence type="ECO:0000313" key="4">
    <source>
        <dbReference type="EMBL" id="MBW4564522.1"/>
    </source>
</evidence>
<dbReference type="PANTHER" id="PTHR38340">
    <property type="entry name" value="S-LAYER PROTEIN"/>
    <property type="match status" value="1"/>
</dbReference>
<dbReference type="Gene3D" id="2.150.10.10">
    <property type="entry name" value="Serralysin-like metalloprotease, C-terminal"/>
    <property type="match status" value="5"/>
</dbReference>
<evidence type="ECO:0000256" key="3">
    <source>
        <dbReference type="SAM" id="MobiDB-lite"/>
    </source>
</evidence>
<evidence type="ECO:0000313" key="5">
    <source>
        <dbReference type="Proteomes" id="UP000715781"/>
    </source>
</evidence>
<reference evidence="4" key="1">
    <citation type="submission" date="2021-05" db="EMBL/GenBank/DDBJ databases">
        <authorList>
            <person name="Pietrasiak N."/>
            <person name="Ward R."/>
            <person name="Stajich J.E."/>
            <person name="Kurbessoian T."/>
        </authorList>
    </citation>
    <scope>NUCLEOTIDE SEQUENCE</scope>
    <source>
        <strain evidence="4">JT2-VF2</strain>
    </source>
</reference>
<dbReference type="EMBL" id="JAHHHN010000023">
    <property type="protein sequence ID" value="MBW4564522.1"/>
    <property type="molecule type" value="Genomic_DNA"/>
</dbReference>
<gene>
    <name evidence="4" type="ORF">KME32_25985</name>
</gene>
<dbReference type="InterPro" id="IPR001343">
    <property type="entry name" value="Hemolysn_Ca-bd"/>
</dbReference>
<feature type="compositionally biased region" description="Polar residues" evidence="3">
    <location>
        <begin position="365"/>
        <end position="377"/>
    </location>
</feature>
<dbReference type="InterPro" id="IPR011049">
    <property type="entry name" value="Serralysin-like_metalloprot_C"/>
</dbReference>
<organism evidence="4 5">
    <name type="scientific">Mojavia pulchra JT2-VF2</name>
    <dbReference type="NCBI Taxonomy" id="287848"/>
    <lineage>
        <taxon>Bacteria</taxon>
        <taxon>Bacillati</taxon>
        <taxon>Cyanobacteriota</taxon>
        <taxon>Cyanophyceae</taxon>
        <taxon>Nostocales</taxon>
        <taxon>Nostocaceae</taxon>
    </lineage>
</organism>
<evidence type="ECO:0000256" key="1">
    <source>
        <dbReference type="ARBA" id="ARBA00004613"/>
    </source>
</evidence>